<accession>A0A327NF26</accession>
<dbReference type="EMBL" id="QLII01000001">
    <property type="protein sequence ID" value="RAI73495.1"/>
    <property type="molecule type" value="Genomic_DNA"/>
</dbReference>
<name>A0A327NF26_9BACT</name>
<dbReference type="Gene3D" id="2.170.130.10">
    <property type="entry name" value="TonB-dependent receptor, plug domain"/>
    <property type="match status" value="1"/>
</dbReference>
<evidence type="ECO:0000256" key="7">
    <source>
        <dbReference type="PROSITE-ProRule" id="PRU01360"/>
    </source>
</evidence>
<comment type="caution">
    <text evidence="10">The sequence shown here is derived from an EMBL/GenBank/DDBJ whole genome shotgun (WGS) entry which is preliminary data.</text>
</comment>
<evidence type="ECO:0000259" key="9">
    <source>
        <dbReference type="Pfam" id="PF07715"/>
    </source>
</evidence>
<feature type="chain" id="PRO_5016412930" evidence="8">
    <location>
        <begin position="28"/>
        <end position="1032"/>
    </location>
</feature>
<dbReference type="RefSeq" id="WP_111340374.1">
    <property type="nucleotide sequence ID" value="NZ_QLII01000001.1"/>
</dbReference>
<evidence type="ECO:0000256" key="3">
    <source>
        <dbReference type="ARBA" id="ARBA00022452"/>
    </source>
</evidence>
<evidence type="ECO:0000256" key="1">
    <source>
        <dbReference type="ARBA" id="ARBA00004571"/>
    </source>
</evidence>
<keyword evidence="8" id="KW-0732">Signal</keyword>
<dbReference type="NCBIfam" id="TIGR04056">
    <property type="entry name" value="OMP_RagA_SusC"/>
    <property type="match status" value="1"/>
</dbReference>
<dbReference type="Pfam" id="PF07715">
    <property type="entry name" value="Plug"/>
    <property type="match status" value="1"/>
</dbReference>
<evidence type="ECO:0000313" key="10">
    <source>
        <dbReference type="EMBL" id="RAI73495.1"/>
    </source>
</evidence>
<dbReference type="Pfam" id="PF13715">
    <property type="entry name" value="CarbopepD_reg_2"/>
    <property type="match status" value="1"/>
</dbReference>
<dbReference type="InterPro" id="IPR037066">
    <property type="entry name" value="Plug_dom_sf"/>
</dbReference>
<keyword evidence="6 7" id="KW-0998">Cell outer membrane</keyword>
<sequence>MNNLSLYHCRAGLLGLALLLTLSQLLAQTPSLVSGRVTDEGGQPLPGVTVLVKNSSNGTTTNAEGVYRLSVPGNNATIVVSYVGYLSQEIAVNTRSTIDVQLAPGDKTLNEVVVVGYGTQQKKDLTGAIATVGSRDIQKVPVSGFDQALKGQVAGLQITNTSGAPGGNTSVLIRGISSITGGNEPLYVIDGFPVNNAGFGNPLNTINPGDIESIDVLKDASATAIYGSRGSNGVIIITTKQGKSGKAKIDVNVYTGFQQVTKKIEMMNAQEYASWVTEARNASYLDNVAGASASDPNSKRASSYQIPAIFQDPSKLTTTDWQDAIFRTAPIQNYQVSASGGTDNFRYALSGSYFNQQGIIISSGLQRYTFRANLEGKLSDKLNIGVNLTPSYTDQNDVNAEGHYGALGILSAAQSMPPFVPVYNADGSYSSYIVVTEGQPSIANPVQIANEYKIHPSQFRILGNAFATYSILKDLKLRVTFGTDINQFKRRTWTPNTINPSNPSTAEARNGEDNSWLNENTLNYKRQFNDHSIDAIIGYTAQRSYSNQTIATAGNFPDNLIPNINGGTVTSGSESTQIYTLQSFLARVNYGYKDKYLITATLRRDGSSRFGANNRWGTFPSASVGWRISEEGFMKGQTVVSDLKLRASYGLTGNNAIGNYRAIGQLSGANYVIGDVLTPGLGRSSFTNPELGWESTTQVDVGLDFSLLNSRLSFTADYYRKVNSNMLFTIQTPAVTGLTSAVVNLGKVENKGVELSMSSRNLVGAFKWNTNFNITFNRNKVLEMSTDAERILSASGGRPAYAVTQAGYPIGSFFGRRFLGIFRTEEEAKAYTVQPNAHAGDVKWKDIDGNGVINDNDKEVIGSPYPKYFFGFNNTFTYKGFSLDIMTSGQVGQQVYNNSFYLNNSGVQNNAQYVYDNRWVSPDQPGNGLFGRAIRGGKNDNTQYSSVYLFDASFWRIRNVTLAYALPNTLVNRLGLGAVRVYATATNLYTFTSYFGYDPETNISGDSFTSFGLDFGAYPQARTVTFGVNLSF</sequence>
<feature type="signal peptide" evidence="8">
    <location>
        <begin position="1"/>
        <end position="27"/>
    </location>
</feature>
<keyword evidence="3 7" id="KW-1134">Transmembrane beta strand</keyword>
<evidence type="ECO:0000256" key="5">
    <source>
        <dbReference type="ARBA" id="ARBA00023136"/>
    </source>
</evidence>
<comment type="subcellular location">
    <subcellularLocation>
        <location evidence="1 7">Cell outer membrane</location>
        <topology evidence="1 7">Multi-pass membrane protein</topology>
    </subcellularLocation>
</comment>
<dbReference type="SUPFAM" id="SSF49464">
    <property type="entry name" value="Carboxypeptidase regulatory domain-like"/>
    <property type="match status" value="1"/>
</dbReference>
<dbReference type="Proteomes" id="UP000249016">
    <property type="component" value="Unassembled WGS sequence"/>
</dbReference>
<dbReference type="InterPro" id="IPR039426">
    <property type="entry name" value="TonB-dep_rcpt-like"/>
</dbReference>
<keyword evidence="10" id="KW-0675">Receptor</keyword>
<dbReference type="InterPro" id="IPR012910">
    <property type="entry name" value="Plug_dom"/>
</dbReference>
<keyword evidence="4 7" id="KW-0812">Transmembrane</keyword>
<dbReference type="GO" id="GO:0009279">
    <property type="term" value="C:cell outer membrane"/>
    <property type="evidence" value="ECO:0007669"/>
    <property type="project" value="UniProtKB-SubCell"/>
</dbReference>
<evidence type="ECO:0000256" key="6">
    <source>
        <dbReference type="ARBA" id="ARBA00023237"/>
    </source>
</evidence>
<dbReference type="InterPro" id="IPR036942">
    <property type="entry name" value="Beta-barrel_TonB_sf"/>
</dbReference>
<dbReference type="AlphaFoldDB" id="A0A327NF26"/>
<dbReference type="Gene3D" id="2.60.40.1120">
    <property type="entry name" value="Carboxypeptidase-like, regulatory domain"/>
    <property type="match status" value="1"/>
</dbReference>
<dbReference type="Gene3D" id="2.40.170.20">
    <property type="entry name" value="TonB-dependent receptor, beta-barrel domain"/>
    <property type="match status" value="1"/>
</dbReference>
<gene>
    <name evidence="10" type="ORF">HMF3257_01960</name>
</gene>
<dbReference type="PROSITE" id="PS52016">
    <property type="entry name" value="TONB_DEPENDENT_REC_3"/>
    <property type="match status" value="1"/>
</dbReference>
<dbReference type="InterPro" id="IPR023996">
    <property type="entry name" value="TonB-dep_OMP_SusC/RagA"/>
</dbReference>
<proteinExistence type="inferred from homology"/>
<keyword evidence="5 7" id="KW-0472">Membrane</keyword>
<evidence type="ECO:0000256" key="8">
    <source>
        <dbReference type="SAM" id="SignalP"/>
    </source>
</evidence>
<dbReference type="InterPro" id="IPR008969">
    <property type="entry name" value="CarboxyPept-like_regulatory"/>
</dbReference>
<feature type="domain" description="TonB-dependent receptor plug" evidence="9">
    <location>
        <begin position="122"/>
        <end position="234"/>
    </location>
</feature>
<reference evidence="10 11" key="1">
    <citation type="submission" date="2018-06" db="EMBL/GenBank/DDBJ databases">
        <title>Spirosoma sp. HMF3257 Genome sequencing and assembly.</title>
        <authorList>
            <person name="Kang H."/>
            <person name="Cha I."/>
            <person name="Kim H."/>
            <person name="Kang J."/>
            <person name="Joh K."/>
        </authorList>
    </citation>
    <scope>NUCLEOTIDE SEQUENCE [LARGE SCALE GENOMIC DNA]</scope>
    <source>
        <strain evidence="10 11">HMF3257</strain>
    </source>
</reference>
<dbReference type="FunFam" id="2.170.130.10:FF:000008">
    <property type="entry name" value="SusC/RagA family TonB-linked outer membrane protein"/>
    <property type="match status" value="1"/>
</dbReference>
<evidence type="ECO:0000256" key="2">
    <source>
        <dbReference type="ARBA" id="ARBA00022448"/>
    </source>
</evidence>
<protein>
    <submittedName>
        <fullName evidence="10">TonB-dependent receptor</fullName>
    </submittedName>
</protein>
<keyword evidence="2 7" id="KW-0813">Transport</keyword>
<comment type="similarity">
    <text evidence="7">Belongs to the TonB-dependent receptor family.</text>
</comment>
<evidence type="ECO:0000256" key="4">
    <source>
        <dbReference type="ARBA" id="ARBA00022692"/>
    </source>
</evidence>
<organism evidence="10 11">
    <name type="scientific">Spirosoma telluris</name>
    <dbReference type="NCBI Taxonomy" id="2183553"/>
    <lineage>
        <taxon>Bacteria</taxon>
        <taxon>Pseudomonadati</taxon>
        <taxon>Bacteroidota</taxon>
        <taxon>Cytophagia</taxon>
        <taxon>Cytophagales</taxon>
        <taxon>Cytophagaceae</taxon>
        <taxon>Spirosoma</taxon>
    </lineage>
</organism>
<dbReference type="SUPFAM" id="SSF56935">
    <property type="entry name" value="Porins"/>
    <property type="match status" value="1"/>
</dbReference>
<dbReference type="InterPro" id="IPR023997">
    <property type="entry name" value="TonB-dep_OMP_SusC/RagA_CS"/>
</dbReference>
<dbReference type="NCBIfam" id="TIGR04057">
    <property type="entry name" value="SusC_RagA_signa"/>
    <property type="match status" value="1"/>
</dbReference>
<evidence type="ECO:0000313" key="11">
    <source>
        <dbReference type="Proteomes" id="UP000249016"/>
    </source>
</evidence>
<dbReference type="OrthoDB" id="9768177at2"/>
<keyword evidence="11" id="KW-1185">Reference proteome</keyword>